<sequence>MNKAALYITAPMVDKNYEADGYLGALSELGWNTFKYHPHTKAEIRDLIINHNLCLIFAPSKYGVRQLPIDTINKHGVCVVIKPLLFTQDDTDLERLKGIKNLLVKSFISPSITKECLPRWHDAGLEPTQILPAVDLKSTMPQSLNKTLDIAVMTSCADKELTNWIKTIADRAVVNHFTIEIVDLMKTDLPTIVN</sequence>
<comment type="caution">
    <text evidence="1">The sequence shown here is derived from an EMBL/GenBank/DDBJ whole genome shotgun (WGS) entry which is preliminary data.</text>
</comment>
<protein>
    <submittedName>
        <fullName evidence="1">Uncharacterized protein</fullName>
    </submittedName>
</protein>
<gene>
    <name evidence="1" type="ORF">LCGC14_1538460</name>
</gene>
<accession>A0A0F9ITX1</accession>
<dbReference type="AlphaFoldDB" id="A0A0F9ITX1"/>
<feature type="non-terminal residue" evidence="1">
    <location>
        <position position="194"/>
    </location>
</feature>
<reference evidence="1" key="1">
    <citation type="journal article" date="2015" name="Nature">
        <title>Complex archaea that bridge the gap between prokaryotes and eukaryotes.</title>
        <authorList>
            <person name="Spang A."/>
            <person name="Saw J.H."/>
            <person name="Jorgensen S.L."/>
            <person name="Zaremba-Niedzwiedzka K."/>
            <person name="Martijn J."/>
            <person name="Lind A.E."/>
            <person name="van Eijk R."/>
            <person name="Schleper C."/>
            <person name="Guy L."/>
            <person name="Ettema T.J."/>
        </authorList>
    </citation>
    <scope>NUCLEOTIDE SEQUENCE</scope>
</reference>
<organism evidence="1">
    <name type="scientific">marine sediment metagenome</name>
    <dbReference type="NCBI Taxonomy" id="412755"/>
    <lineage>
        <taxon>unclassified sequences</taxon>
        <taxon>metagenomes</taxon>
        <taxon>ecological metagenomes</taxon>
    </lineage>
</organism>
<proteinExistence type="predicted"/>
<evidence type="ECO:0000313" key="1">
    <source>
        <dbReference type="EMBL" id="KKM60779.1"/>
    </source>
</evidence>
<dbReference type="EMBL" id="LAZR01011612">
    <property type="protein sequence ID" value="KKM60779.1"/>
    <property type="molecule type" value="Genomic_DNA"/>
</dbReference>
<name>A0A0F9ITX1_9ZZZZ</name>